<evidence type="ECO:0000256" key="2">
    <source>
        <dbReference type="ARBA" id="ARBA00022692"/>
    </source>
</evidence>
<evidence type="ECO:0000313" key="9">
    <source>
        <dbReference type="Proteomes" id="UP000053890"/>
    </source>
</evidence>
<dbReference type="Pfam" id="PF03151">
    <property type="entry name" value="TPT"/>
    <property type="match status" value="1"/>
</dbReference>
<proteinExistence type="predicted"/>
<keyword evidence="4 6" id="KW-0472">Membrane</keyword>
<name>A0A194S452_RHOGW</name>
<feature type="transmembrane region" description="Helical" evidence="6">
    <location>
        <begin position="242"/>
        <end position="260"/>
    </location>
</feature>
<comment type="subcellular location">
    <subcellularLocation>
        <location evidence="1">Membrane</location>
        <topology evidence="1">Multi-pass membrane protein</topology>
    </subcellularLocation>
</comment>
<dbReference type="InterPro" id="IPR004853">
    <property type="entry name" value="Sugar_P_trans_dom"/>
</dbReference>
<evidence type="ECO:0000256" key="5">
    <source>
        <dbReference type="SAM" id="MobiDB-lite"/>
    </source>
</evidence>
<dbReference type="OrthoDB" id="10261634at2759"/>
<feature type="transmembrane region" description="Helical" evidence="6">
    <location>
        <begin position="280"/>
        <end position="300"/>
    </location>
</feature>
<feature type="region of interest" description="Disordered" evidence="5">
    <location>
        <begin position="330"/>
        <end position="353"/>
    </location>
</feature>
<keyword evidence="2 6" id="KW-0812">Transmembrane</keyword>
<feature type="transmembrane region" description="Helical" evidence="6">
    <location>
        <begin position="207"/>
        <end position="230"/>
    </location>
</feature>
<dbReference type="SUPFAM" id="SSF103481">
    <property type="entry name" value="Multidrug resistance efflux transporter EmrE"/>
    <property type="match status" value="1"/>
</dbReference>
<protein>
    <recommendedName>
        <fullName evidence="7">Sugar phosphate transporter domain-containing protein</fullName>
    </recommendedName>
</protein>
<feature type="transmembrane region" description="Helical" evidence="6">
    <location>
        <begin position="158"/>
        <end position="176"/>
    </location>
</feature>
<dbReference type="OMA" id="MAGLNKW"/>
<evidence type="ECO:0000313" key="8">
    <source>
        <dbReference type="EMBL" id="KPV75367.1"/>
    </source>
</evidence>
<dbReference type="GO" id="GO:0016020">
    <property type="term" value="C:membrane"/>
    <property type="evidence" value="ECO:0007669"/>
    <property type="project" value="UniProtKB-SubCell"/>
</dbReference>
<dbReference type="Proteomes" id="UP000053890">
    <property type="component" value="Unassembled WGS sequence"/>
</dbReference>
<feature type="transmembrane region" description="Helical" evidence="6">
    <location>
        <begin position="130"/>
        <end position="152"/>
    </location>
</feature>
<dbReference type="PANTHER" id="PTHR11132">
    <property type="entry name" value="SOLUTE CARRIER FAMILY 35"/>
    <property type="match status" value="1"/>
</dbReference>
<sequence>MAGDGSGYASSSLHGITRASSPNYTPKGGRAGAHELGHLVGGASHSLLSSRQLTGPPSLAQRFDTPQAWLVLYFAFNLGLTLYNKLVLQGFPFPWTLTAIQMLSGTIGTQIALQRGLFTQARLTNKENGIMLMFSGLYTINIAVSNLSLHLVSVPFHQVVRAMTPLFTIFMSIVLFRKRYSRQTFLALVPVVAGVVFATYGDYSFTPWGFILTLIGTFLAALKTIITNRVQVGRLKLHPLDLLVRMSPLAFMQCVFFGWWSGELDRVRAYAATDMTQNKAIALAMNGAIAFGLNVVSFTANKKTSALTMTVADGSSLSSFLSSTLAPRLPPAPARAQPDMPPCSSLHPTSSRS</sequence>
<accession>A0A194S452</accession>
<dbReference type="RefSeq" id="XP_018271416.1">
    <property type="nucleotide sequence ID" value="XM_018412192.1"/>
</dbReference>
<feature type="domain" description="Sugar phosphate transporter" evidence="7">
    <location>
        <begin position="70"/>
        <end position="313"/>
    </location>
</feature>
<organism evidence="8 9">
    <name type="scientific">Rhodotorula graminis (strain WP1)</name>
    <dbReference type="NCBI Taxonomy" id="578459"/>
    <lineage>
        <taxon>Eukaryota</taxon>
        <taxon>Fungi</taxon>
        <taxon>Dikarya</taxon>
        <taxon>Basidiomycota</taxon>
        <taxon>Pucciniomycotina</taxon>
        <taxon>Microbotryomycetes</taxon>
        <taxon>Sporidiobolales</taxon>
        <taxon>Sporidiobolaceae</taxon>
        <taxon>Rhodotorula</taxon>
    </lineage>
</organism>
<evidence type="ECO:0000256" key="6">
    <source>
        <dbReference type="SAM" id="Phobius"/>
    </source>
</evidence>
<reference evidence="8 9" key="1">
    <citation type="journal article" date="2015" name="Front. Microbiol.">
        <title>Genome sequence of the plant growth promoting endophytic yeast Rhodotorula graminis WP1.</title>
        <authorList>
            <person name="Firrincieli A."/>
            <person name="Otillar R."/>
            <person name="Salamov A."/>
            <person name="Schmutz J."/>
            <person name="Khan Z."/>
            <person name="Redman R.S."/>
            <person name="Fleck N.D."/>
            <person name="Lindquist E."/>
            <person name="Grigoriev I.V."/>
            <person name="Doty S.L."/>
        </authorList>
    </citation>
    <scope>NUCLEOTIDE SEQUENCE [LARGE SCALE GENOMIC DNA]</scope>
    <source>
        <strain evidence="8 9">WP1</strain>
    </source>
</reference>
<gene>
    <name evidence="8" type="ORF">RHOBADRAFT_14250</name>
</gene>
<feature type="transmembrane region" description="Helical" evidence="6">
    <location>
        <begin position="98"/>
        <end position="118"/>
    </location>
</feature>
<dbReference type="AlphaFoldDB" id="A0A194S452"/>
<evidence type="ECO:0000259" key="7">
    <source>
        <dbReference type="Pfam" id="PF03151"/>
    </source>
</evidence>
<keyword evidence="3 6" id="KW-1133">Transmembrane helix</keyword>
<dbReference type="EMBL" id="KQ474078">
    <property type="protein sequence ID" value="KPV75367.1"/>
    <property type="molecule type" value="Genomic_DNA"/>
</dbReference>
<evidence type="ECO:0000256" key="4">
    <source>
        <dbReference type="ARBA" id="ARBA00023136"/>
    </source>
</evidence>
<feature type="transmembrane region" description="Helical" evidence="6">
    <location>
        <begin position="183"/>
        <end position="201"/>
    </location>
</feature>
<evidence type="ECO:0000256" key="1">
    <source>
        <dbReference type="ARBA" id="ARBA00004141"/>
    </source>
</evidence>
<dbReference type="InterPro" id="IPR050186">
    <property type="entry name" value="TPT_transporter"/>
</dbReference>
<dbReference type="GeneID" id="28972641"/>
<feature type="transmembrane region" description="Helical" evidence="6">
    <location>
        <begin position="68"/>
        <end position="86"/>
    </location>
</feature>
<evidence type="ECO:0000256" key="3">
    <source>
        <dbReference type="ARBA" id="ARBA00022989"/>
    </source>
</evidence>
<dbReference type="InterPro" id="IPR037185">
    <property type="entry name" value="EmrE-like"/>
</dbReference>
<keyword evidence="9" id="KW-1185">Reference proteome</keyword>